<dbReference type="InterPro" id="IPR036259">
    <property type="entry name" value="MFS_trans_sf"/>
</dbReference>
<dbReference type="PROSITE" id="PS00217">
    <property type="entry name" value="SUGAR_TRANSPORT_2"/>
    <property type="match status" value="1"/>
</dbReference>
<evidence type="ECO:0000256" key="6">
    <source>
        <dbReference type="SAM" id="Phobius"/>
    </source>
</evidence>
<feature type="domain" description="Major facilitator superfamily (MFS) profile" evidence="7">
    <location>
        <begin position="1"/>
        <end position="201"/>
    </location>
</feature>
<sequence length="426" mass="48469">MNKLFRTILGPTEVNRDLLLLLLIGGLYSLGIFLSNTFVNVYLWKQTSGEYTAIALYNLSIYILQPVTFIFAGRWAKRVDRVIVLRSGVVFLSLFFMAVLIVGERAAQFNIMLGALLGIGYGFYWLAFNVLTFEITEPETRDFFNGFLGLLQSFGGMTGPILAGFIIAKMEAFTGYTVIFTVSFLLFICAVIASFFLKRRKAKGNFSFKRIIQERKTNIHWRRILYAHVFQGLREGTFLFVITIWVYITTQSELSLGMFNLVYSGSAFVLYFLASKWIKPRMRKWAIFIGGTSLYLSLTILLMELNFTTLLIYAAIIGVSYPILYVPYISLTYDVIGKAWKAAEMRIEYIVVRELFLNTGRIISIVIFLTGITLFGAETAIPYILLLVGSGHFWIYFFIKDINLKKQHGTDELLGAEPTVTGSKNR</sequence>
<feature type="transmembrane region" description="Helical" evidence="6">
    <location>
        <begin position="109"/>
        <end position="131"/>
    </location>
</feature>
<name>A0ABW3KY03_9BACI</name>
<dbReference type="Pfam" id="PF07690">
    <property type="entry name" value="MFS_1"/>
    <property type="match status" value="1"/>
</dbReference>
<reference evidence="9" key="1">
    <citation type="journal article" date="2019" name="Int. J. Syst. Evol. Microbiol.">
        <title>The Global Catalogue of Microorganisms (GCM) 10K type strain sequencing project: providing services to taxonomists for standard genome sequencing and annotation.</title>
        <authorList>
            <consortium name="The Broad Institute Genomics Platform"/>
            <consortium name="The Broad Institute Genome Sequencing Center for Infectious Disease"/>
            <person name="Wu L."/>
            <person name="Ma J."/>
        </authorList>
    </citation>
    <scope>NUCLEOTIDE SEQUENCE [LARGE SCALE GENOMIC DNA]</scope>
    <source>
        <strain evidence="9">CCUG 56607</strain>
    </source>
</reference>
<gene>
    <name evidence="8" type="ORF">ACFQ2J_06075</name>
</gene>
<feature type="transmembrane region" description="Helical" evidence="6">
    <location>
        <begin position="311"/>
        <end position="335"/>
    </location>
</feature>
<dbReference type="InterPro" id="IPR020846">
    <property type="entry name" value="MFS_dom"/>
</dbReference>
<organism evidence="8 9">
    <name type="scientific">Thalassobacillus hwangdonensis</name>
    <dbReference type="NCBI Taxonomy" id="546108"/>
    <lineage>
        <taxon>Bacteria</taxon>
        <taxon>Bacillati</taxon>
        <taxon>Bacillota</taxon>
        <taxon>Bacilli</taxon>
        <taxon>Bacillales</taxon>
        <taxon>Bacillaceae</taxon>
        <taxon>Thalassobacillus</taxon>
    </lineage>
</organism>
<evidence type="ECO:0000256" key="4">
    <source>
        <dbReference type="ARBA" id="ARBA00022989"/>
    </source>
</evidence>
<dbReference type="PANTHER" id="PTHR23526">
    <property type="entry name" value="INTEGRAL MEMBRANE TRANSPORT PROTEIN-RELATED"/>
    <property type="match status" value="1"/>
</dbReference>
<proteinExistence type="predicted"/>
<feature type="transmembrane region" description="Helical" evidence="6">
    <location>
        <begin position="381"/>
        <end position="399"/>
    </location>
</feature>
<dbReference type="SUPFAM" id="SSF103473">
    <property type="entry name" value="MFS general substrate transporter"/>
    <property type="match status" value="1"/>
</dbReference>
<keyword evidence="9" id="KW-1185">Reference proteome</keyword>
<evidence type="ECO:0000313" key="9">
    <source>
        <dbReference type="Proteomes" id="UP001596990"/>
    </source>
</evidence>
<dbReference type="EMBL" id="JBHTKL010000001">
    <property type="protein sequence ID" value="MFD1018766.1"/>
    <property type="molecule type" value="Genomic_DNA"/>
</dbReference>
<dbReference type="Gene3D" id="1.20.1250.20">
    <property type="entry name" value="MFS general substrate transporter like domains"/>
    <property type="match status" value="1"/>
</dbReference>
<evidence type="ECO:0000259" key="7">
    <source>
        <dbReference type="PROSITE" id="PS50850"/>
    </source>
</evidence>
<feature type="transmembrane region" description="Helical" evidence="6">
    <location>
        <begin position="254"/>
        <end position="273"/>
    </location>
</feature>
<keyword evidence="5 6" id="KW-0472">Membrane</keyword>
<feature type="transmembrane region" description="Helical" evidence="6">
    <location>
        <begin position="173"/>
        <end position="197"/>
    </location>
</feature>
<feature type="transmembrane region" description="Helical" evidence="6">
    <location>
        <begin position="20"/>
        <end position="39"/>
    </location>
</feature>
<dbReference type="PROSITE" id="PS50850">
    <property type="entry name" value="MFS"/>
    <property type="match status" value="1"/>
</dbReference>
<dbReference type="InterPro" id="IPR005829">
    <property type="entry name" value="Sugar_transporter_CS"/>
</dbReference>
<feature type="transmembrane region" description="Helical" evidence="6">
    <location>
        <begin position="51"/>
        <end position="71"/>
    </location>
</feature>
<feature type="transmembrane region" description="Helical" evidence="6">
    <location>
        <begin position="143"/>
        <end position="167"/>
    </location>
</feature>
<feature type="transmembrane region" description="Helical" evidence="6">
    <location>
        <begin position="285"/>
        <end position="305"/>
    </location>
</feature>
<keyword evidence="2" id="KW-0813">Transport</keyword>
<protein>
    <submittedName>
        <fullName evidence="8">MFS transporter</fullName>
    </submittedName>
</protein>
<dbReference type="InterPro" id="IPR052528">
    <property type="entry name" value="Sugar_transport-like"/>
</dbReference>
<keyword evidence="3 6" id="KW-0812">Transmembrane</keyword>
<feature type="transmembrane region" description="Helical" evidence="6">
    <location>
        <begin position="83"/>
        <end position="103"/>
    </location>
</feature>
<accession>A0ABW3KY03</accession>
<evidence type="ECO:0000256" key="2">
    <source>
        <dbReference type="ARBA" id="ARBA00022448"/>
    </source>
</evidence>
<evidence type="ECO:0000313" key="8">
    <source>
        <dbReference type="EMBL" id="MFD1018766.1"/>
    </source>
</evidence>
<dbReference type="PANTHER" id="PTHR23526:SF2">
    <property type="entry name" value="MAJOR FACILITATOR SUPERFAMILY (MFS) PROFILE DOMAIN-CONTAINING PROTEIN"/>
    <property type="match status" value="1"/>
</dbReference>
<evidence type="ECO:0000256" key="3">
    <source>
        <dbReference type="ARBA" id="ARBA00022692"/>
    </source>
</evidence>
<dbReference type="RefSeq" id="WP_386057520.1">
    <property type="nucleotide sequence ID" value="NZ_JBHTKL010000001.1"/>
</dbReference>
<evidence type="ECO:0000256" key="1">
    <source>
        <dbReference type="ARBA" id="ARBA00004651"/>
    </source>
</evidence>
<feature type="transmembrane region" description="Helical" evidence="6">
    <location>
        <begin position="355"/>
        <end position="375"/>
    </location>
</feature>
<comment type="subcellular location">
    <subcellularLocation>
        <location evidence="1">Cell membrane</location>
        <topology evidence="1">Multi-pass membrane protein</topology>
    </subcellularLocation>
</comment>
<evidence type="ECO:0000256" key="5">
    <source>
        <dbReference type="ARBA" id="ARBA00023136"/>
    </source>
</evidence>
<dbReference type="InterPro" id="IPR011701">
    <property type="entry name" value="MFS"/>
</dbReference>
<feature type="transmembrane region" description="Helical" evidence="6">
    <location>
        <begin position="225"/>
        <end position="248"/>
    </location>
</feature>
<dbReference type="Proteomes" id="UP001596990">
    <property type="component" value="Unassembled WGS sequence"/>
</dbReference>
<keyword evidence="4 6" id="KW-1133">Transmembrane helix</keyword>
<comment type="caution">
    <text evidence="8">The sequence shown here is derived from an EMBL/GenBank/DDBJ whole genome shotgun (WGS) entry which is preliminary data.</text>
</comment>